<reference evidence="2" key="2">
    <citation type="journal article" date="2023" name="Science">
        <title>Genomic signatures of disease resistance in endangered staghorn corals.</title>
        <authorList>
            <person name="Vollmer S.V."/>
            <person name="Selwyn J.D."/>
            <person name="Despard B.A."/>
            <person name="Roesel C.L."/>
        </authorList>
    </citation>
    <scope>NUCLEOTIDE SEQUENCE</scope>
    <source>
        <strain evidence="2">K2</strain>
    </source>
</reference>
<reference evidence="2" key="1">
    <citation type="journal article" date="2023" name="G3 (Bethesda)">
        <title>Whole genome assembly and annotation of the endangered Caribbean coral Acropora cervicornis.</title>
        <authorList>
            <person name="Selwyn J.D."/>
            <person name="Vollmer S.V."/>
        </authorList>
    </citation>
    <scope>NUCLEOTIDE SEQUENCE</scope>
    <source>
        <strain evidence="2">K2</strain>
    </source>
</reference>
<evidence type="ECO:0000313" key="3">
    <source>
        <dbReference type="Proteomes" id="UP001249851"/>
    </source>
</evidence>
<feature type="compositionally biased region" description="Basic and acidic residues" evidence="1">
    <location>
        <begin position="58"/>
        <end position="74"/>
    </location>
</feature>
<dbReference type="Proteomes" id="UP001249851">
    <property type="component" value="Unassembled WGS sequence"/>
</dbReference>
<evidence type="ECO:0000313" key="2">
    <source>
        <dbReference type="EMBL" id="KAK2566239.1"/>
    </source>
</evidence>
<feature type="compositionally biased region" description="Polar residues" evidence="1">
    <location>
        <begin position="10"/>
        <end position="20"/>
    </location>
</feature>
<name>A0AAD9V9J0_ACRCE</name>
<dbReference type="EMBL" id="JARQWQ010000017">
    <property type="protein sequence ID" value="KAK2566239.1"/>
    <property type="molecule type" value="Genomic_DNA"/>
</dbReference>
<evidence type="ECO:0000256" key="1">
    <source>
        <dbReference type="SAM" id="MobiDB-lite"/>
    </source>
</evidence>
<sequence length="74" mass="8486">MASVPVVETSVANNSPSQDFNHPDDHFQSRTGTDVEVKDEKERTYQPFDMSVPIERNASIEKKEELSKYRDVKT</sequence>
<accession>A0AAD9V9J0</accession>
<dbReference type="AlphaFoldDB" id="A0AAD9V9J0"/>
<protein>
    <submittedName>
        <fullName evidence="2">Uncharacterized protein</fullName>
    </submittedName>
</protein>
<feature type="region of interest" description="Disordered" evidence="1">
    <location>
        <begin position="1"/>
        <end position="74"/>
    </location>
</feature>
<organism evidence="2 3">
    <name type="scientific">Acropora cervicornis</name>
    <name type="common">Staghorn coral</name>
    <dbReference type="NCBI Taxonomy" id="6130"/>
    <lineage>
        <taxon>Eukaryota</taxon>
        <taxon>Metazoa</taxon>
        <taxon>Cnidaria</taxon>
        <taxon>Anthozoa</taxon>
        <taxon>Hexacorallia</taxon>
        <taxon>Scleractinia</taxon>
        <taxon>Astrocoeniina</taxon>
        <taxon>Acroporidae</taxon>
        <taxon>Acropora</taxon>
    </lineage>
</organism>
<comment type="caution">
    <text evidence="2">The sequence shown here is derived from an EMBL/GenBank/DDBJ whole genome shotgun (WGS) entry which is preliminary data.</text>
</comment>
<feature type="compositionally biased region" description="Basic and acidic residues" evidence="1">
    <location>
        <begin position="21"/>
        <end position="44"/>
    </location>
</feature>
<gene>
    <name evidence="2" type="ORF">P5673_009710</name>
</gene>
<proteinExistence type="predicted"/>
<keyword evidence="3" id="KW-1185">Reference proteome</keyword>